<evidence type="ECO:0000256" key="1">
    <source>
        <dbReference type="SAM" id="Phobius"/>
    </source>
</evidence>
<accession>A0A7X0G3I5</accession>
<organism evidence="2 3">
    <name type="scientific">Actinomadura coerulea</name>
    <dbReference type="NCBI Taxonomy" id="46159"/>
    <lineage>
        <taxon>Bacteria</taxon>
        <taxon>Bacillati</taxon>
        <taxon>Actinomycetota</taxon>
        <taxon>Actinomycetes</taxon>
        <taxon>Streptosporangiales</taxon>
        <taxon>Thermomonosporaceae</taxon>
        <taxon>Actinomadura</taxon>
    </lineage>
</organism>
<keyword evidence="1" id="KW-0812">Transmembrane</keyword>
<proteinExistence type="predicted"/>
<evidence type="ECO:0000313" key="2">
    <source>
        <dbReference type="EMBL" id="MBB6398652.1"/>
    </source>
</evidence>
<protein>
    <recommendedName>
        <fullName evidence="4">DUF3307 domain-containing protein</fullName>
    </recommendedName>
</protein>
<dbReference type="Proteomes" id="UP000546324">
    <property type="component" value="Unassembled WGS sequence"/>
</dbReference>
<evidence type="ECO:0000313" key="3">
    <source>
        <dbReference type="Proteomes" id="UP000546324"/>
    </source>
</evidence>
<keyword evidence="1" id="KW-0472">Membrane</keyword>
<keyword evidence="1" id="KW-1133">Transmembrane helix</keyword>
<dbReference type="RefSeq" id="WP_185029803.1">
    <property type="nucleotide sequence ID" value="NZ_JACHMQ010000001.1"/>
</dbReference>
<comment type="caution">
    <text evidence="2">The sequence shown here is derived from an EMBL/GenBank/DDBJ whole genome shotgun (WGS) entry which is preliminary data.</text>
</comment>
<reference evidence="2 3" key="1">
    <citation type="submission" date="2020-08" db="EMBL/GenBank/DDBJ databases">
        <title>Sequencing the genomes of 1000 actinobacteria strains.</title>
        <authorList>
            <person name="Klenk H.-P."/>
        </authorList>
    </citation>
    <scope>NUCLEOTIDE SEQUENCE [LARGE SCALE GENOMIC DNA]</scope>
    <source>
        <strain evidence="2 3">DSM 43675</strain>
    </source>
</reference>
<feature type="transmembrane region" description="Helical" evidence="1">
    <location>
        <begin position="79"/>
        <end position="98"/>
    </location>
</feature>
<gene>
    <name evidence="2" type="ORF">BKA00_005566</name>
</gene>
<feature type="transmembrane region" description="Helical" evidence="1">
    <location>
        <begin position="6"/>
        <end position="30"/>
    </location>
</feature>
<dbReference type="AlphaFoldDB" id="A0A7X0G3I5"/>
<dbReference type="EMBL" id="JACHMQ010000001">
    <property type="protein sequence ID" value="MBB6398652.1"/>
    <property type="molecule type" value="Genomic_DNA"/>
</dbReference>
<evidence type="ECO:0008006" key="4">
    <source>
        <dbReference type="Google" id="ProtNLM"/>
    </source>
</evidence>
<keyword evidence="3" id="KW-1185">Reference proteome</keyword>
<feature type="transmembrane region" description="Helical" evidence="1">
    <location>
        <begin position="51"/>
        <end position="73"/>
    </location>
</feature>
<name>A0A7X0G3I5_9ACTN</name>
<sequence>MSPDKIAAALTFVVVLASMLVAHNVGDHWVQTGVQERDKGLRGDQMWKGRLACLRHVVSYTVCTALVVAMMWALFDLRISLFSFALGQLISAVTHFWADRRLPLQRLAELVDRLHGLRGEAVGTFYRLGAPRAGKDDNLVLGTGRYALDQAWHWWWIFIASVVTAVAA</sequence>